<accession>A0AAW4WN38</accession>
<dbReference type="SUPFAM" id="SSF48452">
    <property type="entry name" value="TPR-like"/>
    <property type="match status" value="1"/>
</dbReference>
<organism evidence="1 2">
    <name type="scientific">Agathobacter rectalis</name>
    <dbReference type="NCBI Taxonomy" id="39491"/>
    <lineage>
        <taxon>Bacteria</taxon>
        <taxon>Bacillati</taxon>
        <taxon>Bacillota</taxon>
        <taxon>Clostridia</taxon>
        <taxon>Lachnospirales</taxon>
        <taxon>Lachnospiraceae</taxon>
        <taxon>Agathobacter</taxon>
    </lineage>
</organism>
<gene>
    <name evidence="1" type="ORF">LK487_13630</name>
</gene>
<dbReference type="Gene3D" id="1.25.40.10">
    <property type="entry name" value="Tetratricopeptide repeat domain"/>
    <property type="match status" value="1"/>
</dbReference>
<dbReference type="Proteomes" id="UP001197847">
    <property type="component" value="Unassembled WGS sequence"/>
</dbReference>
<evidence type="ECO:0000313" key="1">
    <source>
        <dbReference type="EMBL" id="MCC2748054.1"/>
    </source>
</evidence>
<name>A0AAW4WN38_9FIRM</name>
<dbReference type="Pfam" id="PF14559">
    <property type="entry name" value="TPR_19"/>
    <property type="match status" value="1"/>
</dbReference>
<dbReference type="InterPro" id="IPR011990">
    <property type="entry name" value="TPR-like_helical_dom_sf"/>
</dbReference>
<protein>
    <submittedName>
        <fullName evidence="1">Tetratricopeptide repeat protein</fullName>
    </submittedName>
</protein>
<evidence type="ECO:0000313" key="2">
    <source>
        <dbReference type="Proteomes" id="UP001197847"/>
    </source>
</evidence>
<sequence length="101" mass="11903">MKYKIKEQIESNLQNGNLQKSIDILNAYEQEYPKDRDLKFYKCICMLQMGDIDKAIEISEECVRKFPTSYEAYYYNGCSYQAAGMVMEALKAYKIADYLYI</sequence>
<dbReference type="RefSeq" id="WP_173849218.1">
    <property type="nucleotide sequence ID" value="NZ_JAAISB010000015.1"/>
</dbReference>
<dbReference type="AlphaFoldDB" id="A0AAW4WN38"/>
<dbReference type="EMBL" id="JAJFBX010000024">
    <property type="protein sequence ID" value="MCC2748054.1"/>
    <property type="molecule type" value="Genomic_DNA"/>
</dbReference>
<comment type="caution">
    <text evidence="1">The sequence shown here is derived from an EMBL/GenBank/DDBJ whole genome shotgun (WGS) entry which is preliminary data.</text>
</comment>
<reference evidence="1" key="1">
    <citation type="submission" date="2021-10" db="EMBL/GenBank/DDBJ databases">
        <title>Collection of gut derived symbiotic bacterial strains cultured from healthy donors.</title>
        <authorList>
            <person name="Lin H."/>
            <person name="Littmann E."/>
            <person name="Claire K."/>
            <person name="Pamer E."/>
        </authorList>
    </citation>
    <scope>NUCLEOTIDE SEQUENCE</scope>
    <source>
        <strain evidence="1">MSK.22.92</strain>
    </source>
</reference>
<proteinExistence type="predicted"/>